<feature type="transmembrane region" description="Helical" evidence="2">
    <location>
        <begin position="153"/>
        <end position="175"/>
    </location>
</feature>
<feature type="transmembrane region" description="Helical" evidence="2">
    <location>
        <begin position="85"/>
        <end position="104"/>
    </location>
</feature>
<feature type="transmembrane region" description="Helical" evidence="2">
    <location>
        <begin position="12"/>
        <end position="35"/>
    </location>
</feature>
<dbReference type="Ensembl" id="ENSCLMT00005027669.1">
    <property type="protein sequence ID" value="ENSCLMP00005026508.1"/>
    <property type="gene ID" value="ENSCLMG00005012937.1"/>
</dbReference>
<dbReference type="SUPFAM" id="SSF103473">
    <property type="entry name" value="MFS general substrate transporter"/>
    <property type="match status" value="2"/>
</dbReference>
<feature type="transmembrane region" description="Helical" evidence="2">
    <location>
        <begin position="343"/>
        <end position="368"/>
    </location>
</feature>
<dbReference type="OrthoDB" id="62987at2759"/>
<feature type="transmembrane region" description="Helical" evidence="2">
    <location>
        <begin position="116"/>
        <end position="141"/>
    </location>
</feature>
<dbReference type="GeneID" id="117734576"/>
<dbReference type="Proteomes" id="UP000694565">
    <property type="component" value="Unplaced"/>
</dbReference>
<reference evidence="3" key="1">
    <citation type="submission" date="2025-08" db="UniProtKB">
        <authorList>
            <consortium name="Ensembl"/>
        </authorList>
    </citation>
    <scope>IDENTIFICATION</scope>
</reference>
<reference evidence="3" key="2">
    <citation type="submission" date="2025-09" db="UniProtKB">
        <authorList>
            <consortium name="Ensembl"/>
        </authorList>
    </citation>
    <scope>IDENTIFICATION</scope>
</reference>
<evidence type="ECO:0000313" key="4">
    <source>
        <dbReference type="Proteomes" id="UP000694565"/>
    </source>
</evidence>
<feature type="transmembrane region" description="Helical" evidence="2">
    <location>
        <begin position="437"/>
        <end position="457"/>
    </location>
</feature>
<dbReference type="CTD" id="100142644"/>
<dbReference type="RefSeq" id="XP_034394614.1">
    <property type="nucleotide sequence ID" value="XM_034538723.1"/>
</dbReference>
<gene>
    <name evidence="3" type="primary">mfsd13al</name>
</gene>
<keyword evidence="4" id="KW-1185">Reference proteome</keyword>
<name>A0A8C2ZFA9_CYCLU</name>
<feature type="transmembrane region" description="Helical" evidence="2">
    <location>
        <begin position="319"/>
        <end position="337"/>
    </location>
</feature>
<dbReference type="KEGG" id="clum:117734576"/>
<feature type="transmembrane region" description="Helical" evidence="2">
    <location>
        <begin position="250"/>
        <end position="270"/>
    </location>
</feature>
<dbReference type="PANTHER" id="PTHR28658:SF1">
    <property type="entry name" value="MAJOR FACILITATOR SUPERFAMILY DOMAIN CONTAINING 13B"/>
    <property type="match status" value="1"/>
</dbReference>
<sequence length="475" mass="53377">MDVVRHCGLNPAAVAYCMTTLGSGMINNIFNFYYVKLFLNKYKISEGVFHQSQVVYMVWNAINDPLFGYLQDNARVACCSQRRLSILYGAPLYSLAFLLAWFPWQTYAPGDWLIGVHLTVALCAFDAMLTFVLLAQCALFAEISSHHQSRLRLVKYSQVASLLGSSSVLFCGVLSRNMEDFASFQAFTVLIAVLSCVCMLYTGLHSESRFDNKGPAQQTQRSPDTASHQSGFSFSMLRTLTWQILSNRDFLHFVCMNFFQVFLLAFFNNFTMIFAEHLIPPDVLPSLAKSIMYGAGFICPQLLVLSCQKLLQDLGYFRIILFTFYMEAGMAAVMLALGPQHYYFMAFYLTVSMVMIQAAFSLFSLPLADIIDTDMQKYKRSSPLSSMVFGTNALFTKPAQSLAPMIVLNILNQCGYEQLKDAARDSNESASESLHSVMFYLVCLVPMCVAALQALAWRPFSIRNSHTVDTKYVDG</sequence>
<evidence type="ECO:0000256" key="2">
    <source>
        <dbReference type="SAM" id="Phobius"/>
    </source>
</evidence>
<dbReference type="GeneTree" id="ENSGT00940000164377"/>
<comment type="subcellular location">
    <subcellularLocation>
        <location evidence="1">Membrane</location>
        <topology evidence="1">Multi-pass membrane protein</topology>
    </subcellularLocation>
</comment>
<dbReference type="PANTHER" id="PTHR28658">
    <property type="entry name" value="TRANSMEMBRANE PROTEIN 180"/>
    <property type="match status" value="1"/>
</dbReference>
<dbReference type="AlphaFoldDB" id="A0A8C2ZFA9"/>
<protein>
    <submittedName>
        <fullName evidence="3">Major facilitator superfamily domain containing 13a-like</fullName>
    </submittedName>
</protein>
<keyword evidence="2" id="KW-0812">Transmembrane</keyword>
<dbReference type="GO" id="GO:0016020">
    <property type="term" value="C:membrane"/>
    <property type="evidence" value="ECO:0007669"/>
    <property type="project" value="UniProtKB-SubCell"/>
</dbReference>
<proteinExistence type="predicted"/>
<evidence type="ECO:0000313" key="3">
    <source>
        <dbReference type="Ensembl" id="ENSCLMP00005026508.1"/>
    </source>
</evidence>
<organism evidence="3 4">
    <name type="scientific">Cyclopterus lumpus</name>
    <name type="common">Lumpsucker</name>
    <dbReference type="NCBI Taxonomy" id="8103"/>
    <lineage>
        <taxon>Eukaryota</taxon>
        <taxon>Metazoa</taxon>
        <taxon>Chordata</taxon>
        <taxon>Craniata</taxon>
        <taxon>Vertebrata</taxon>
        <taxon>Euteleostomi</taxon>
        <taxon>Actinopterygii</taxon>
        <taxon>Neopterygii</taxon>
        <taxon>Teleostei</taxon>
        <taxon>Neoteleostei</taxon>
        <taxon>Acanthomorphata</taxon>
        <taxon>Eupercaria</taxon>
        <taxon>Perciformes</taxon>
        <taxon>Cottioidei</taxon>
        <taxon>Cottales</taxon>
        <taxon>Cyclopteridae</taxon>
        <taxon>Cyclopterus</taxon>
    </lineage>
</organism>
<dbReference type="InterPro" id="IPR040035">
    <property type="entry name" value="TMEM180"/>
</dbReference>
<dbReference type="Pfam" id="PF13347">
    <property type="entry name" value="MFS_2"/>
    <property type="match status" value="1"/>
</dbReference>
<dbReference type="FunFam" id="1.20.1250.20:FF:000380">
    <property type="entry name" value="Transmembrane protein 180"/>
    <property type="match status" value="1"/>
</dbReference>
<dbReference type="InterPro" id="IPR036259">
    <property type="entry name" value="MFS_trans_sf"/>
</dbReference>
<keyword evidence="2" id="KW-0472">Membrane</keyword>
<feature type="transmembrane region" description="Helical" evidence="2">
    <location>
        <begin position="290"/>
        <end position="307"/>
    </location>
</feature>
<accession>A0A8C2ZFA9</accession>
<keyword evidence="2" id="KW-1133">Transmembrane helix</keyword>
<evidence type="ECO:0000256" key="1">
    <source>
        <dbReference type="ARBA" id="ARBA00004141"/>
    </source>
</evidence>
<feature type="transmembrane region" description="Helical" evidence="2">
    <location>
        <begin position="181"/>
        <end position="204"/>
    </location>
</feature>